<dbReference type="PROSITE" id="PS00395">
    <property type="entry name" value="ALANINE_RACEMASE"/>
    <property type="match status" value="1"/>
</dbReference>
<feature type="active site" description="Proton acceptor; specific for L-alanine" evidence="4">
    <location>
        <position position="284"/>
    </location>
</feature>
<evidence type="ECO:0000256" key="6">
    <source>
        <dbReference type="PIRSR" id="PIRSR600821-52"/>
    </source>
</evidence>
<evidence type="ECO:0000256" key="1">
    <source>
        <dbReference type="ARBA" id="ARBA00001933"/>
    </source>
</evidence>
<comment type="function">
    <text evidence="4">Catalyzes the interconversion of L-alanine and D-alanine. May also act on other amino acids.</text>
</comment>
<dbReference type="PANTHER" id="PTHR30511">
    <property type="entry name" value="ALANINE RACEMASE"/>
    <property type="match status" value="1"/>
</dbReference>
<dbReference type="CDD" id="cd00430">
    <property type="entry name" value="PLPDE_III_AR"/>
    <property type="match status" value="1"/>
</dbReference>
<dbReference type="SMART" id="SM01005">
    <property type="entry name" value="Ala_racemase_C"/>
    <property type="match status" value="1"/>
</dbReference>
<dbReference type="Pfam" id="PF00842">
    <property type="entry name" value="Ala_racemase_C"/>
    <property type="match status" value="1"/>
</dbReference>
<dbReference type="InterPro" id="IPR000821">
    <property type="entry name" value="Ala_racemase"/>
</dbReference>
<dbReference type="PRINTS" id="PR00992">
    <property type="entry name" value="ALARACEMASE"/>
</dbReference>
<dbReference type="SUPFAM" id="SSF50621">
    <property type="entry name" value="Alanine racemase C-terminal domain-like"/>
    <property type="match status" value="1"/>
</dbReference>
<dbReference type="RefSeq" id="WP_270045862.1">
    <property type="nucleotide sequence ID" value="NZ_JAPDOD010000070.1"/>
</dbReference>
<evidence type="ECO:0000313" key="9">
    <source>
        <dbReference type="Proteomes" id="UP001149140"/>
    </source>
</evidence>
<dbReference type="GO" id="GO:0005829">
    <property type="term" value="C:cytosol"/>
    <property type="evidence" value="ECO:0007669"/>
    <property type="project" value="TreeGrafter"/>
</dbReference>
<feature type="modified residue" description="N6-(pyridoxal phosphate)lysine" evidence="4 5">
    <location>
        <position position="30"/>
    </location>
</feature>
<dbReference type="SUPFAM" id="SSF51419">
    <property type="entry name" value="PLP-binding barrel"/>
    <property type="match status" value="2"/>
</dbReference>
<evidence type="ECO:0000256" key="2">
    <source>
        <dbReference type="ARBA" id="ARBA00022898"/>
    </source>
</evidence>
<organism evidence="8 9">
    <name type="scientific">Solirubrobacter ginsenosidimutans</name>
    <dbReference type="NCBI Taxonomy" id="490573"/>
    <lineage>
        <taxon>Bacteria</taxon>
        <taxon>Bacillati</taxon>
        <taxon>Actinomycetota</taxon>
        <taxon>Thermoleophilia</taxon>
        <taxon>Solirubrobacterales</taxon>
        <taxon>Solirubrobacteraceae</taxon>
        <taxon>Solirubrobacter</taxon>
    </lineage>
</organism>
<reference evidence="8" key="1">
    <citation type="submission" date="2022-10" db="EMBL/GenBank/DDBJ databases">
        <title>The WGS of Solirubrobacter ginsenosidimutans DSM 21036.</title>
        <authorList>
            <person name="Jiang Z."/>
        </authorList>
    </citation>
    <scope>NUCLEOTIDE SEQUENCE</scope>
    <source>
        <strain evidence="8">DSM 21036</strain>
    </source>
</reference>
<feature type="active site" description="Proton acceptor; specific for D-alanine" evidence="4">
    <location>
        <position position="30"/>
    </location>
</feature>
<evidence type="ECO:0000259" key="7">
    <source>
        <dbReference type="SMART" id="SM01005"/>
    </source>
</evidence>
<keyword evidence="2 4" id="KW-0663">Pyridoxal phosphate</keyword>
<dbReference type="GO" id="GO:0008784">
    <property type="term" value="F:alanine racemase activity"/>
    <property type="evidence" value="ECO:0007669"/>
    <property type="project" value="UniProtKB-UniRule"/>
</dbReference>
<evidence type="ECO:0000256" key="4">
    <source>
        <dbReference type="HAMAP-Rule" id="MF_01201"/>
    </source>
</evidence>
<keyword evidence="9" id="KW-1185">Reference proteome</keyword>
<protein>
    <recommendedName>
        <fullName evidence="4">Alanine racemase</fullName>
        <ecNumber evidence="4">5.1.1.1</ecNumber>
    </recommendedName>
</protein>
<dbReference type="AlphaFoldDB" id="A0A9X3SB49"/>
<dbReference type="GO" id="GO:0030170">
    <property type="term" value="F:pyridoxal phosphate binding"/>
    <property type="evidence" value="ECO:0007669"/>
    <property type="project" value="UniProtKB-UniRule"/>
</dbReference>
<feature type="binding site" evidence="4 6">
    <location>
        <position position="161"/>
    </location>
    <ligand>
        <name>substrate</name>
    </ligand>
</feature>
<feature type="domain" description="Alanine racemase C-terminal" evidence="7">
    <location>
        <begin position="263"/>
        <end position="390"/>
    </location>
</feature>
<keyword evidence="3 4" id="KW-0413">Isomerase</keyword>
<dbReference type="HAMAP" id="MF_01201">
    <property type="entry name" value="Ala_racemase"/>
    <property type="match status" value="1"/>
</dbReference>
<dbReference type="EC" id="5.1.1.1" evidence="4"/>
<evidence type="ECO:0000313" key="8">
    <source>
        <dbReference type="EMBL" id="MDA0166603.1"/>
    </source>
</evidence>
<dbReference type="Proteomes" id="UP001149140">
    <property type="component" value="Unassembled WGS sequence"/>
</dbReference>
<comment type="catalytic activity">
    <reaction evidence="4">
        <text>L-alanine = D-alanine</text>
        <dbReference type="Rhea" id="RHEA:20249"/>
        <dbReference type="ChEBI" id="CHEBI:57416"/>
        <dbReference type="ChEBI" id="CHEBI:57972"/>
        <dbReference type="EC" id="5.1.1.1"/>
    </reaction>
</comment>
<dbReference type="NCBIfam" id="TIGR00492">
    <property type="entry name" value="alr"/>
    <property type="match status" value="1"/>
</dbReference>
<evidence type="ECO:0000256" key="3">
    <source>
        <dbReference type="ARBA" id="ARBA00023235"/>
    </source>
</evidence>
<gene>
    <name evidence="8" type="primary">alr</name>
    <name evidence="8" type="ORF">OM076_40455</name>
</gene>
<dbReference type="Gene3D" id="3.20.20.10">
    <property type="entry name" value="Alanine racemase"/>
    <property type="match status" value="1"/>
</dbReference>
<dbReference type="InterPro" id="IPR011079">
    <property type="entry name" value="Ala_racemase_C"/>
</dbReference>
<comment type="similarity">
    <text evidence="4">Belongs to the alanine racemase family.</text>
</comment>
<dbReference type="GO" id="GO:0030632">
    <property type="term" value="P:D-alanine biosynthetic process"/>
    <property type="evidence" value="ECO:0007669"/>
    <property type="project" value="UniProtKB-UniRule"/>
</dbReference>
<proteinExistence type="inferred from homology"/>
<comment type="cofactor">
    <cofactor evidence="1 4 5">
        <name>pyridoxal 5'-phosphate</name>
        <dbReference type="ChEBI" id="CHEBI:597326"/>
    </cofactor>
</comment>
<sequence>MRAEARIDTGAIERNCARLAALAPLCAVVKADGYGHGAVEAARAAQRGGASWLAVATAGEAAELRAAGLGGPILVMGALSAEELDVALRAGADVVAWREAFVRAVAARAEALGGGTLGAGAPPAGGVAGGGALGGGPAPPGGATSPRGVGVHVKLDTGMGRLGTRDPDEATRVAEAVTATPGLRLAGAMTHFATADDDPDFMREQLARFLPWADGLHTLRHAANSAAALGEPDARLDMIRCGIAIYGMDPFHEDPADHGLEPALELVSYVAEVKQARKGDSVGYGRRFIAERDTWIGTIPVGYGDGFRRGLTGEFEVLVGGRRAKGVGTVSMDNITVDLGDAPVEPGTEAVLIGARGEHRILAEDLAAVLATINYEITCGISRRVPRRYT</sequence>
<dbReference type="InterPro" id="IPR001608">
    <property type="entry name" value="Ala_racemase_N"/>
</dbReference>
<dbReference type="InterPro" id="IPR009006">
    <property type="entry name" value="Ala_racemase/Decarboxylase_C"/>
</dbReference>
<dbReference type="InterPro" id="IPR029066">
    <property type="entry name" value="PLP-binding_barrel"/>
</dbReference>
<comment type="pathway">
    <text evidence="4">Amino-acid biosynthesis; D-alanine biosynthesis; D-alanine from L-alanine: step 1/1.</text>
</comment>
<dbReference type="InterPro" id="IPR020622">
    <property type="entry name" value="Ala_racemase_pyridoxalP-BS"/>
</dbReference>
<dbReference type="Pfam" id="PF01168">
    <property type="entry name" value="Ala_racemase_N"/>
    <property type="match status" value="1"/>
</dbReference>
<accession>A0A9X3SB49</accession>
<name>A0A9X3SB49_9ACTN</name>
<dbReference type="EMBL" id="JAPDOD010000070">
    <property type="protein sequence ID" value="MDA0166603.1"/>
    <property type="molecule type" value="Genomic_DNA"/>
</dbReference>
<comment type="caution">
    <text evidence="8">The sequence shown here is derived from an EMBL/GenBank/DDBJ whole genome shotgun (WGS) entry which is preliminary data.</text>
</comment>
<dbReference type="Gene3D" id="2.40.37.10">
    <property type="entry name" value="Lyase, Ornithine Decarboxylase, Chain A, domain 1"/>
    <property type="match status" value="1"/>
</dbReference>
<feature type="binding site" evidence="4 6">
    <location>
        <position position="332"/>
    </location>
    <ligand>
        <name>substrate</name>
    </ligand>
</feature>
<evidence type="ECO:0000256" key="5">
    <source>
        <dbReference type="PIRSR" id="PIRSR600821-50"/>
    </source>
</evidence>
<dbReference type="PANTHER" id="PTHR30511:SF0">
    <property type="entry name" value="ALANINE RACEMASE, CATABOLIC-RELATED"/>
    <property type="match status" value="1"/>
</dbReference>